<dbReference type="AlphaFoldDB" id="D6XZL3"/>
<accession>D6XZL3</accession>
<protein>
    <submittedName>
        <fullName evidence="1">Uncharacterized protein</fullName>
    </submittedName>
</protein>
<proteinExistence type="predicted"/>
<evidence type="ECO:0000313" key="2">
    <source>
        <dbReference type="Proteomes" id="UP000000271"/>
    </source>
</evidence>
<name>D6XZL3_BACIE</name>
<reference evidence="1" key="1">
    <citation type="submission" date="2009-10" db="EMBL/GenBank/DDBJ databases">
        <title>Complete sequence of Bacillus selenitireducens MLS10.</title>
        <authorList>
            <consortium name="US DOE Joint Genome Institute"/>
            <person name="Lucas S."/>
            <person name="Copeland A."/>
            <person name="Lapidus A."/>
            <person name="Glavina del Rio T."/>
            <person name="Dalin E."/>
            <person name="Tice H."/>
            <person name="Bruce D."/>
            <person name="Goodwin L."/>
            <person name="Pitluck S."/>
            <person name="Sims D."/>
            <person name="Brettin T."/>
            <person name="Detter J.C."/>
            <person name="Han C."/>
            <person name="Larimer F."/>
            <person name="Land M."/>
            <person name="Hauser L."/>
            <person name="Kyrpides N."/>
            <person name="Ovchinnikova G."/>
            <person name="Stolz J."/>
        </authorList>
    </citation>
    <scope>NUCLEOTIDE SEQUENCE [LARGE SCALE GENOMIC DNA]</scope>
    <source>
        <strain evidence="1">MLS10</strain>
    </source>
</reference>
<dbReference type="KEGG" id="bse:Bsel_0863"/>
<dbReference type="Proteomes" id="UP000000271">
    <property type="component" value="Chromosome"/>
</dbReference>
<dbReference type="EMBL" id="CP001791">
    <property type="protein sequence ID" value="ADH98387.1"/>
    <property type="molecule type" value="Genomic_DNA"/>
</dbReference>
<keyword evidence="2" id="KW-1185">Reference proteome</keyword>
<sequence length="55" mass="6185">MPLTTVSVTKPSLAFKDASALLAEAFPKEEQMPHRFISCERENPRIYSGDDSERS</sequence>
<evidence type="ECO:0000313" key="1">
    <source>
        <dbReference type="EMBL" id="ADH98387.1"/>
    </source>
</evidence>
<gene>
    <name evidence="1" type="ordered locus">Bsel_0863</name>
</gene>
<dbReference type="HOGENOM" id="CLU_3022338_0_0_9"/>
<organism evidence="1 2">
    <name type="scientific">Bacillus selenitireducens (strain ATCC 700615 / DSM 15326 / MLS10)</name>
    <dbReference type="NCBI Taxonomy" id="439292"/>
    <lineage>
        <taxon>Bacteria</taxon>
        <taxon>Bacillati</taxon>
        <taxon>Bacillota</taxon>
        <taxon>Bacilli</taxon>
        <taxon>Bacillales</taxon>
        <taxon>Bacillaceae</taxon>
        <taxon>Salisediminibacterium</taxon>
    </lineage>
</organism>